<accession>A0A392S6L3</accession>
<dbReference type="AlphaFoldDB" id="A0A392S6L3"/>
<evidence type="ECO:0000313" key="1">
    <source>
        <dbReference type="EMBL" id="MCI44531.1"/>
    </source>
</evidence>
<organism evidence="1 2">
    <name type="scientific">Trifolium medium</name>
    <dbReference type="NCBI Taxonomy" id="97028"/>
    <lineage>
        <taxon>Eukaryota</taxon>
        <taxon>Viridiplantae</taxon>
        <taxon>Streptophyta</taxon>
        <taxon>Embryophyta</taxon>
        <taxon>Tracheophyta</taxon>
        <taxon>Spermatophyta</taxon>
        <taxon>Magnoliopsida</taxon>
        <taxon>eudicotyledons</taxon>
        <taxon>Gunneridae</taxon>
        <taxon>Pentapetalae</taxon>
        <taxon>rosids</taxon>
        <taxon>fabids</taxon>
        <taxon>Fabales</taxon>
        <taxon>Fabaceae</taxon>
        <taxon>Papilionoideae</taxon>
        <taxon>50 kb inversion clade</taxon>
        <taxon>NPAAA clade</taxon>
        <taxon>Hologalegina</taxon>
        <taxon>IRL clade</taxon>
        <taxon>Trifolieae</taxon>
        <taxon>Trifolium</taxon>
    </lineage>
</organism>
<comment type="caution">
    <text evidence="1">The sequence shown here is derived from an EMBL/GenBank/DDBJ whole genome shotgun (WGS) entry which is preliminary data.</text>
</comment>
<name>A0A392S6L3_9FABA</name>
<protein>
    <submittedName>
        <fullName evidence="1">Uncharacterized protein</fullName>
    </submittedName>
</protein>
<dbReference type="Proteomes" id="UP000265520">
    <property type="component" value="Unassembled WGS sequence"/>
</dbReference>
<dbReference type="EMBL" id="LXQA010331878">
    <property type="protein sequence ID" value="MCI44531.1"/>
    <property type="molecule type" value="Genomic_DNA"/>
</dbReference>
<proteinExistence type="predicted"/>
<keyword evidence="2" id="KW-1185">Reference proteome</keyword>
<sequence length="34" mass="3732">MVSTSSLAKVSSRFFKDPPAEASSIFRVCGRSPW</sequence>
<feature type="non-terminal residue" evidence="1">
    <location>
        <position position="34"/>
    </location>
</feature>
<reference evidence="1 2" key="1">
    <citation type="journal article" date="2018" name="Front. Plant Sci.">
        <title>Red Clover (Trifolium pratense) and Zigzag Clover (T. medium) - A Picture of Genomic Similarities and Differences.</title>
        <authorList>
            <person name="Dluhosova J."/>
            <person name="Istvanek J."/>
            <person name="Nedelnik J."/>
            <person name="Repkova J."/>
        </authorList>
    </citation>
    <scope>NUCLEOTIDE SEQUENCE [LARGE SCALE GENOMIC DNA]</scope>
    <source>
        <strain evidence="2">cv. 10/8</strain>
        <tissue evidence="1">Leaf</tissue>
    </source>
</reference>
<evidence type="ECO:0000313" key="2">
    <source>
        <dbReference type="Proteomes" id="UP000265520"/>
    </source>
</evidence>